<dbReference type="InterPro" id="IPR005490">
    <property type="entry name" value="LD_TPept_cat_dom"/>
</dbReference>
<comment type="pathway">
    <text evidence="8">Glycan biosynthesis.</text>
</comment>
<comment type="similarity">
    <text evidence="2">Belongs to the YkuD family.</text>
</comment>
<feature type="active site" description="Proton donor/acceptor" evidence="9">
    <location>
        <position position="107"/>
    </location>
</feature>
<dbReference type="GO" id="GO:0071972">
    <property type="term" value="F:peptidoglycan L,D-transpeptidase activity"/>
    <property type="evidence" value="ECO:0007669"/>
    <property type="project" value="TreeGrafter"/>
</dbReference>
<evidence type="ECO:0000256" key="8">
    <source>
        <dbReference type="ARBA" id="ARBA00060592"/>
    </source>
</evidence>
<dbReference type="GO" id="GO:0071555">
    <property type="term" value="P:cell wall organization"/>
    <property type="evidence" value="ECO:0007669"/>
    <property type="project" value="UniProtKB-UniRule"/>
</dbReference>
<evidence type="ECO:0000256" key="2">
    <source>
        <dbReference type="ARBA" id="ARBA00005992"/>
    </source>
</evidence>
<comment type="pathway">
    <text evidence="1 9">Cell wall biogenesis; peptidoglycan biosynthesis.</text>
</comment>
<sequence>MFFTLLLLGTQPSTFIEWEMPQASVIVNVHTHTLALIESRHVEEIHSVATGKKGDETPLGKFTVRVKAKNPYYRKKNIAGGAPNNPLGSRWIGFDALGTEGRTYGLHGTNRPGSIGYRVSAGCIRLANESVERLYERLEVGSTIVIVDEKASFEAIGKKYGLL</sequence>
<dbReference type="GO" id="GO:0018104">
    <property type="term" value="P:peptidoglycan-protein cross-linking"/>
    <property type="evidence" value="ECO:0007669"/>
    <property type="project" value="TreeGrafter"/>
</dbReference>
<dbReference type="EMBL" id="FMYM01000005">
    <property type="protein sequence ID" value="SDC10919.1"/>
    <property type="molecule type" value="Genomic_DNA"/>
</dbReference>
<reference evidence="12" key="1">
    <citation type="submission" date="2016-09" db="EMBL/GenBank/DDBJ databases">
        <authorList>
            <person name="Varghese N."/>
            <person name="Submissions S."/>
        </authorList>
    </citation>
    <scope>NUCLEOTIDE SEQUENCE [LARGE SCALE GENOMIC DNA]</scope>
    <source>
        <strain evidence="12">25nlg</strain>
    </source>
</reference>
<evidence type="ECO:0000256" key="1">
    <source>
        <dbReference type="ARBA" id="ARBA00004752"/>
    </source>
</evidence>
<accession>A0A1G6IWP5</accession>
<dbReference type="Pfam" id="PF03734">
    <property type="entry name" value="YkuD"/>
    <property type="match status" value="1"/>
</dbReference>
<evidence type="ECO:0000256" key="7">
    <source>
        <dbReference type="ARBA" id="ARBA00023316"/>
    </source>
</evidence>
<dbReference type="PANTHER" id="PTHR30582">
    <property type="entry name" value="L,D-TRANSPEPTIDASE"/>
    <property type="match status" value="1"/>
</dbReference>
<protein>
    <submittedName>
        <fullName evidence="11">L,D-transpeptidase catalytic domain</fullName>
    </submittedName>
</protein>
<keyword evidence="6 9" id="KW-0573">Peptidoglycan synthesis</keyword>
<dbReference type="InterPro" id="IPR038063">
    <property type="entry name" value="Transpep_catalytic_dom"/>
</dbReference>
<keyword evidence="5 9" id="KW-0133">Cell shape</keyword>
<keyword evidence="12" id="KW-1185">Reference proteome</keyword>
<evidence type="ECO:0000313" key="11">
    <source>
        <dbReference type="EMBL" id="SDC10919.1"/>
    </source>
</evidence>
<dbReference type="SUPFAM" id="SSF141523">
    <property type="entry name" value="L,D-transpeptidase catalytic domain-like"/>
    <property type="match status" value="1"/>
</dbReference>
<dbReference type="Proteomes" id="UP000242662">
    <property type="component" value="Unassembled WGS sequence"/>
</dbReference>
<evidence type="ECO:0000256" key="3">
    <source>
        <dbReference type="ARBA" id="ARBA00022679"/>
    </source>
</evidence>
<keyword evidence="4" id="KW-0378">Hydrolase</keyword>
<dbReference type="Gene3D" id="2.40.440.10">
    <property type="entry name" value="L,D-transpeptidase catalytic domain-like"/>
    <property type="match status" value="1"/>
</dbReference>
<dbReference type="PROSITE" id="PS52029">
    <property type="entry name" value="LD_TPASE"/>
    <property type="match status" value="1"/>
</dbReference>
<evidence type="ECO:0000256" key="9">
    <source>
        <dbReference type="PROSITE-ProRule" id="PRU01373"/>
    </source>
</evidence>
<dbReference type="GO" id="GO:0005576">
    <property type="term" value="C:extracellular region"/>
    <property type="evidence" value="ECO:0007669"/>
    <property type="project" value="TreeGrafter"/>
</dbReference>
<dbReference type="STRING" id="1464122.SAMN05421737_105188"/>
<dbReference type="InterPro" id="IPR050979">
    <property type="entry name" value="LD-transpeptidase"/>
</dbReference>
<keyword evidence="3" id="KW-0808">Transferase</keyword>
<dbReference type="GO" id="GO:0008360">
    <property type="term" value="P:regulation of cell shape"/>
    <property type="evidence" value="ECO:0007669"/>
    <property type="project" value="UniProtKB-UniRule"/>
</dbReference>
<feature type="domain" description="L,D-TPase catalytic" evidence="10">
    <location>
        <begin position="23"/>
        <end position="147"/>
    </location>
</feature>
<dbReference type="GO" id="GO:0016740">
    <property type="term" value="F:transferase activity"/>
    <property type="evidence" value="ECO:0007669"/>
    <property type="project" value="UniProtKB-KW"/>
</dbReference>
<feature type="active site" description="Nucleophile" evidence="9">
    <location>
        <position position="123"/>
    </location>
</feature>
<evidence type="ECO:0000256" key="6">
    <source>
        <dbReference type="ARBA" id="ARBA00022984"/>
    </source>
</evidence>
<dbReference type="UniPathway" id="UPA00219"/>
<proteinExistence type="inferred from homology"/>
<organism evidence="11 12">
    <name type="scientific">Shouchella lonarensis</name>
    <dbReference type="NCBI Taxonomy" id="1464122"/>
    <lineage>
        <taxon>Bacteria</taxon>
        <taxon>Bacillati</taxon>
        <taxon>Bacillota</taxon>
        <taxon>Bacilli</taxon>
        <taxon>Bacillales</taxon>
        <taxon>Bacillaceae</taxon>
        <taxon>Shouchella</taxon>
    </lineage>
</organism>
<evidence type="ECO:0000313" key="12">
    <source>
        <dbReference type="Proteomes" id="UP000242662"/>
    </source>
</evidence>
<evidence type="ECO:0000259" key="10">
    <source>
        <dbReference type="PROSITE" id="PS52029"/>
    </source>
</evidence>
<evidence type="ECO:0000256" key="4">
    <source>
        <dbReference type="ARBA" id="ARBA00022801"/>
    </source>
</evidence>
<dbReference type="PANTHER" id="PTHR30582:SF4">
    <property type="entry name" value="L,D-TRANSPEPTIDASE YQJB-RELATED"/>
    <property type="match status" value="1"/>
</dbReference>
<keyword evidence="7 9" id="KW-0961">Cell wall biogenesis/degradation</keyword>
<gene>
    <name evidence="11" type="ORF">SAMN05421737_105188</name>
</gene>
<dbReference type="FunFam" id="2.40.440.10:FF:000003">
    <property type="entry name" value="L,D-transpeptidase YciB"/>
    <property type="match status" value="1"/>
</dbReference>
<evidence type="ECO:0000256" key="5">
    <source>
        <dbReference type="ARBA" id="ARBA00022960"/>
    </source>
</evidence>
<name>A0A1G6IWP5_9BACI</name>
<dbReference type="CDD" id="cd16913">
    <property type="entry name" value="YkuD_like"/>
    <property type="match status" value="1"/>
</dbReference>
<dbReference type="AlphaFoldDB" id="A0A1G6IWP5"/>